<comment type="caution">
    <text evidence="1">The sequence shown here is derived from an EMBL/GenBank/DDBJ whole genome shotgun (WGS) entry which is preliminary data.</text>
</comment>
<name>A0A0F9I525_9ZZZZ</name>
<evidence type="ECO:0000313" key="1">
    <source>
        <dbReference type="EMBL" id="KKM22721.1"/>
    </source>
</evidence>
<proteinExistence type="predicted"/>
<dbReference type="AlphaFoldDB" id="A0A0F9I525"/>
<dbReference type="InterPro" id="IPR036514">
    <property type="entry name" value="SGNH_hydro_sf"/>
</dbReference>
<gene>
    <name evidence="1" type="ORF">LCGC14_1622390</name>
</gene>
<dbReference type="EMBL" id="LAZR01013274">
    <property type="protein sequence ID" value="KKM22721.1"/>
    <property type="molecule type" value="Genomic_DNA"/>
</dbReference>
<dbReference type="Gene3D" id="3.40.50.1110">
    <property type="entry name" value="SGNH hydrolase"/>
    <property type="match status" value="1"/>
</dbReference>
<protein>
    <submittedName>
        <fullName evidence="1">Uncharacterized protein</fullName>
    </submittedName>
</protein>
<feature type="non-terminal residue" evidence="1">
    <location>
        <position position="156"/>
    </location>
</feature>
<reference evidence="1" key="1">
    <citation type="journal article" date="2015" name="Nature">
        <title>Complex archaea that bridge the gap between prokaryotes and eukaryotes.</title>
        <authorList>
            <person name="Spang A."/>
            <person name="Saw J.H."/>
            <person name="Jorgensen S.L."/>
            <person name="Zaremba-Niedzwiedzka K."/>
            <person name="Martijn J."/>
            <person name="Lind A.E."/>
            <person name="van Eijk R."/>
            <person name="Schleper C."/>
            <person name="Guy L."/>
            <person name="Ettema T.J."/>
        </authorList>
    </citation>
    <scope>NUCLEOTIDE SEQUENCE</scope>
</reference>
<organism evidence="1">
    <name type="scientific">marine sediment metagenome</name>
    <dbReference type="NCBI Taxonomy" id="412755"/>
    <lineage>
        <taxon>unclassified sequences</taxon>
        <taxon>metagenomes</taxon>
        <taxon>ecological metagenomes</taxon>
    </lineage>
</organism>
<dbReference type="SUPFAM" id="SSF52266">
    <property type="entry name" value="SGNH hydrolase"/>
    <property type="match status" value="1"/>
</dbReference>
<sequence>MRALALAFVLTLAAGSALAQSWVAPMKLVRQNYTDTDGVSAGTIARFGDSITYSGAFFKPLRYAHTNTDAASQAALTWIQGWVTSASWTWQDDAVHLLHGNAGSTEASWALADTVQAGTRNIDYWLANDNPEIAVIMWGSNDIRGGASLGAYSSNM</sequence>
<accession>A0A0F9I525</accession>